<keyword evidence="1" id="KW-0812">Transmembrane</keyword>
<feature type="transmembrane region" description="Helical" evidence="1">
    <location>
        <begin position="45"/>
        <end position="63"/>
    </location>
</feature>
<dbReference type="RefSeq" id="WP_137093586.1">
    <property type="nucleotide sequence ID" value="NZ_SWMS01000002.1"/>
</dbReference>
<dbReference type="EMBL" id="SWMS01000002">
    <property type="protein sequence ID" value="TKG72662.1"/>
    <property type="molecule type" value="Genomic_DNA"/>
</dbReference>
<keyword evidence="1" id="KW-1133">Transmembrane helix</keyword>
<reference evidence="2 3" key="1">
    <citation type="journal article" date="2015" name="Antonie Van Leeuwenhoek">
        <title>Prauserella endophytica sp. nov., an endophytic actinobacterium isolated from Tamarix taklamakanensis.</title>
        <authorList>
            <person name="Liu J.M."/>
            <person name="Habden X."/>
            <person name="Guo L."/>
            <person name="Tuo L."/>
            <person name="Jiang Z.K."/>
            <person name="Liu S.W."/>
            <person name="Liu X.F."/>
            <person name="Chen L."/>
            <person name="Li R.F."/>
            <person name="Zhang Y.Q."/>
            <person name="Sun C.H."/>
        </authorList>
    </citation>
    <scope>NUCLEOTIDE SEQUENCE [LARGE SCALE GENOMIC DNA]</scope>
    <source>
        <strain evidence="2 3">CGMCC 4.7182</strain>
    </source>
</reference>
<comment type="caution">
    <text evidence="2">The sequence shown here is derived from an EMBL/GenBank/DDBJ whole genome shotgun (WGS) entry which is preliminary data.</text>
</comment>
<evidence type="ECO:0000256" key="1">
    <source>
        <dbReference type="SAM" id="Phobius"/>
    </source>
</evidence>
<sequence length="69" mass="7271">MTIGNADHDAQGMPCGSVFSRTDPPSGFLDYPALRSSALSTPQEFTYLLIGAALVALIAGLTVSRERQS</sequence>
<dbReference type="Proteomes" id="UP000309992">
    <property type="component" value="Unassembled WGS sequence"/>
</dbReference>
<evidence type="ECO:0000313" key="2">
    <source>
        <dbReference type="EMBL" id="TKG72662.1"/>
    </source>
</evidence>
<organism evidence="2 3">
    <name type="scientific">Prauserella endophytica</name>
    <dbReference type="NCBI Taxonomy" id="1592324"/>
    <lineage>
        <taxon>Bacteria</taxon>
        <taxon>Bacillati</taxon>
        <taxon>Actinomycetota</taxon>
        <taxon>Actinomycetes</taxon>
        <taxon>Pseudonocardiales</taxon>
        <taxon>Pseudonocardiaceae</taxon>
        <taxon>Prauserella</taxon>
        <taxon>Prauserella coralliicola group</taxon>
    </lineage>
</organism>
<name>A0ABY2SAK6_9PSEU</name>
<accession>A0ABY2SAK6</accession>
<keyword evidence="3" id="KW-1185">Reference proteome</keyword>
<keyword evidence="1" id="KW-0472">Membrane</keyword>
<gene>
    <name evidence="2" type="ORF">FCN18_05325</name>
</gene>
<proteinExistence type="predicted"/>
<evidence type="ECO:0008006" key="4">
    <source>
        <dbReference type="Google" id="ProtNLM"/>
    </source>
</evidence>
<evidence type="ECO:0000313" key="3">
    <source>
        <dbReference type="Proteomes" id="UP000309992"/>
    </source>
</evidence>
<protein>
    <recommendedName>
        <fullName evidence="4">IPTL-CTERM protein sorting domain-containing protein</fullName>
    </recommendedName>
</protein>